<evidence type="ECO:0000313" key="2">
    <source>
        <dbReference type="EMBL" id="KAL3788047.1"/>
    </source>
</evidence>
<sequence>MMDRMQLENRNSAEKRDPTVWELISVKWNDRDFNPKTMILDIEGQSEFLDEIDLDYSSVQHFAAATPDKCETKFDEMMVALKRIIQNWEASGQGEGGVNNEDEEEEGFEINVRHELGICEIFDLTRSCMQTIEDSIAAGDGGEGVPLLFDHLKNVDLMLGSDGGSYMGSSKGSKSGSRASNSDTKGISSIAKDLKQLHERSIALQKFEEEQKEKDRSHATKERLSHDIETLEQEK</sequence>
<dbReference type="EMBL" id="JABMIG020000163">
    <property type="protein sequence ID" value="KAL3788047.1"/>
    <property type="molecule type" value="Genomic_DNA"/>
</dbReference>
<reference evidence="2 3" key="1">
    <citation type="journal article" date="2020" name="G3 (Bethesda)">
        <title>Improved Reference Genome for Cyclotella cryptica CCMP332, a Model for Cell Wall Morphogenesis, Salinity Adaptation, and Lipid Production in Diatoms (Bacillariophyta).</title>
        <authorList>
            <person name="Roberts W.R."/>
            <person name="Downey K.M."/>
            <person name="Ruck E.C."/>
            <person name="Traller J.C."/>
            <person name="Alverson A.J."/>
        </authorList>
    </citation>
    <scope>NUCLEOTIDE SEQUENCE [LARGE SCALE GENOMIC DNA]</scope>
    <source>
        <strain evidence="2 3">CCMP332</strain>
    </source>
</reference>
<evidence type="ECO:0000256" key="1">
    <source>
        <dbReference type="SAM" id="MobiDB-lite"/>
    </source>
</evidence>
<accession>A0ABD3PJY2</accession>
<dbReference type="Proteomes" id="UP001516023">
    <property type="component" value="Unassembled WGS sequence"/>
</dbReference>
<proteinExistence type="predicted"/>
<dbReference type="AlphaFoldDB" id="A0ABD3PJY2"/>
<evidence type="ECO:0000313" key="3">
    <source>
        <dbReference type="Proteomes" id="UP001516023"/>
    </source>
</evidence>
<feature type="compositionally biased region" description="Low complexity" evidence="1">
    <location>
        <begin position="167"/>
        <end position="182"/>
    </location>
</feature>
<protein>
    <submittedName>
        <fullName evidence="2">Uncharacterized protein</fullName>
    </submittedName>
</protein>
<organism evidence="2 3">
    <name type="scientific">Cyclotella cryptica</name>
    <dbReference type="NCBI Taxonomy" id="29204"/>
    <lineage>
        <taxon>Eukaryota</taxon>
        <taxon>Sar</taxon>
        <taxon>Stramenopiles</taxon>
        <taxon>Ochrophyta</taxon>
        <taxon>Bacillariophyta</taxon>
        <taxon>Coscinodiscophyceae</taxon>
        <taxon>Thalassiosirophycidae</taxon>
        <taxon>Stephanodiscales</taxon>
        <taxon>Stephanodiscaceae</taxon>
        <taxon>Cyclotella</taxon>
    </lineage>
</organism>
<name>A0ABD3PJY2_9STRA</name>
<comment type="caution">
    <text evidence="2">The sequence shown here is derived from an EMBL/GenBank/DDBJ whole genome shotgun (WGS) entry which is preliminary data.</text>
</comment>
<gene>
    <name evidence="2" type="ORF">HJC23_008391</name>
</gene>
<feature type="region of interest" description="Disordered" evidence="1">
    <location>
        <begin position="166"/>
        <end position="191"/>
    </location>
</feature>
<keyword evidence="3" id="KW-1185">Reference proteome</keyword>
<feature type="region of interest" description="Disordered" evidence="1">
    <location>
        <begin position="206"/>
        <end position="235"/>
    </location>
</feature>